<feature type="repeat" description="Solcar" evidence="8">
    <location>
        <begin position="14"/>
        <end position="152"/>
    </location>
</feature>
<keyword evidence="6 10" id="KW-1133">Transmembrane helix</keyword>
<organism evidence="11 12">
    <name type="scientific">Ovis ammon polii</name>
    <dbReference type="NCBI Taxonomy" id="230172"/>
    <lineage>
        <taxon>Eukaryota</taxon>
        <taxon>Metazoa</taxon>
        <taxon>Chordata</taxon>
        <taxon>Craniata</taxon>
        <taxon>Vertebrata</taxon>
        <taxon>Euteleostomi</taxon>
        <taxon>Mammalia</taxon>
        <taxon>Eutheria</taxon>
        <taxon>Laurasiatheria</taxon>
        <taxon>Artiodactyla</taxon>
        <taxon>Ruminantia</taxon>
        <taxon>Pecora</taxon>
        <taxon>Bovidae</taxon>
        <taxon>Caprinae</taxon>
        <taxon>Ovis</taxon>
    </lineage>
</organism>
<evidence type="ECO:0000256" key="2">
    <source>
        <dbReference type="ARBA" id="ARBA00006375"/>
    </source>
</evidence>
<evidence type="ECO:0000256" key="6">
    <source>
        <dbReference type="ARBA" id="ARBA00022989"/>
    </source>
</evidence>
<evidence type="ECO:0000256" key="9">
    <source>
        <dbReference type="RuleBase" id="RU000488"/>
    </source>
</evidence>
<evidence type="ECO:0000256" key="1">
    <source>
        <dbReference type="ARBA" id="ARBA00004141"/>
    </source>
</evidence>
<keyword evidence="3 9" id="KW-0813">Transport</keyword>
<evidence type="ECO:0000256" key="5">
    <source>
        <dbReference type="ARBA" id="ARBA00022737"/>
    </source>
</evidence>
<evidence type="ECO:0000313" key="11">
    <source>
        <dbReference type="EMBL" id="KAI4543488.1"/>
    </source>
</evidence>
<dbReference type="PANTHER" id="PTHR45618">
    <property type="entry name" value="MITOCHONDRIAL DICARBOXYLATE CARRIER-RELATED"/>
    <property type="match status" value="1"/>
</dbReference>
<name>A0AAD4UCC3_OVIAM</name>
<gene>
    <name evidence="11" type="ORF">MG293_006282</name>
</gene>
<evidence type="ECO:0000256" key="8">
    <source>
        <dbReference type="PROSITE-ProRule" id="PRU00282"/>
    </source>
</evidence>
<reference evidence="11" key="1">
    <citation type="submission" date="2022-03" db="EMBL/GenBank/DDBJ databases">
        <title>Genomic analyses of argali, domestic sheep and their hybrids provide insights into chromosomal evolution, heterosis and genetic basis of agronomic traits.</title>
        <authorList>
            <person name="Li M."/>
        </authorList>
    </citation>
    <scope>NUCLEOTIDE SEQUENCE</scope>
    <source>
        <strain evidence="11">CAU-MHL-2022a</strain>
        <tissue evidence="11">Skin</tissue>
    </source>
</reference>
<dbReference type="Proteomes" id="UP001214576">
    <property type="component" value="Unassembled WGS sequence"/>
</dbReference>
<comment type="subcellular location">
    <subcellularLocation>
        <location evidence="1">Membrane</location>
        <topology evidence="1">Multi-pass membrane protein</topology>
    </subcellularLocation>
</comment>
<protein>
    <submittedName>
        <fullName evidence="11">Uncharacterized protein</fullName>
    </submittedName>
</protein>
<keyword evidence="7 8" id="KW-0472">Membrane</keyword>
<dbReference type="AlphaFoldDB" id="A0AAD4UCC3"/>
<dbReference type="Pfam" id="PF00153">
    <property type="entry name" value="Mito_carr"/>
    <property type="match status" value="2"/>
</dbReference>
<dbReference type="SUPFAM" id="SSF103506">
    <property type="entry name" value="Mitochondrial carrier"/>
    <property type="match status" value="1"/>
</dbReference>
<dbReference type="InterPro" id="IPR023395">
    <property type="entry name" value="MCP_dom_sf"/>
</dbReference>
<evidence type="ECO:0000256" key="7">
    <source>
        <dbReference type="ARBA" id="ARBA00023136"/>
    </source>
</evidence>
<sequence>MSSCPSVFPGVASRTSCRYQTPGGCSSSLYKMVTFPIDLTKTQLQIQGQKNDANFKEIRYEGMLHALVRMGREKAMLHQASYGTIKIRHLSELEAVIFISLSIANPTDTGNFINIYQQEGKRGLWKRVSLTTQRAAIVGVVELLVYDLTKKHLILSDLMGDTMYTHFLSGFTCGLAGALASNPVNVVRTCTMNQKGFALYKRFWLNWLGVGPWNLIFFVTYEQLKKLDL</sequence>
<dbReference type="GO" id="GO:0016020">
    <property type="term" value="C:membrane"/>
    <property type="evidence" value="ECO:0007669"/>
    <property type="project" value="UniProtKB-SubCell"/>
</dbReference>
<keyword evidence="5" id="KW-0677">Repeat</keyword>
<accession>A0AAD4UCC3</accession>
<evidence type="ECO:0000256" key="10">
    <source>
        <dbReference type="SAM" id="Phobius"/>
    </source>
</evidence>
<proteinExistence type="inferred from homology"/>
<dbReference type="EMBL" id="JAKZEL010000005">
    <property type="protein sequence ID" value="KAI4543488.1"/>
    <property type="molecule type" value="Genomic_DNA"/>
</dbReference>
<dbReference type="InterPro" id="IPR018108">
    <property type="entry name" value="MCP_transmembrane"/>
</dbReference>
<evidence type="ECO:0000313" key="12">
    <source>
        <dbReference type="Proteomes" id="UP001214576"/>
    </source>
</evidence>
<dbReference type="InterPro" id="IPR050391">
    <property type="entry name" value="Mito_Metabolite_Transporter"/>
</dbReference>
<keyword evidence="4 8" id="KW-0812">Transmembrane</keyword>
<keyword evidence="12" id="KW-1185">Reference proteome</keyword>
<evidence type="ECO:0000256" key="4">
    <source>
        <dbReference type="ARBA" id="ARBA00022692"/>
    </source>
</evidence>
<evidence type="ECO:0000256" key="3">
    <source>
        <dbReference type="ARBA" id="ARBA00022448"/>
    </source>
</evidence>
<dbReference type="Gene3D" id="1.50.40.10">
    <property type="entry name" value="Mitochondrial carrier domain"/>
    <property type="match status" value="2"/>
</dbReference>
<comment type="similarity">
    <text evidence="2 9">Belongs to the mitochondrial carrier (TC 2.A.29) family.</text>
</comment>
<feature type="transmembrane region" description="Helical" evidence="10">
    <location>
        <begin position="203"/>
        <end position="221"/>
    </location>
</feature>
<dbReference type="PROSITE" id="PS50920">
    <property type="entry name" value="SOLCAR"/>
    <property type="match status" value="1"/>
</dbReference>
<comment type="caution">
    <text evidence="11">The sequence shown here is derived from an EMBL/GenBank/DDBJ whole genome shotgun (WGS) entry which is preliminary data.</text>
</comment>